<keyword evidence="3" id="KW-1185">Reference proteome</keyword>
<feature type="region of interest" description="Disordered" evidence="1">
    <location>
        <begin position="163"/>
        <end position="182"/>
    </location>
</feature>
<name>A0ABR1YLB1_9PEZI</name>
<comment type="caution">
    <text evidence="2">The sequence shown here is derived from an EMBL/GenBank/DDBJ whole genome shotgun (WGS) entry which is preliminary data.</text>
</comment>
<accession>A0ABR1YLB1</accession>
<protein>
    <submittedName>
        <fullName evidence="2">Uncharacterized protein</fullName>
    </submittedName>
</protein>
<feature type="region of interest" description="Disordered" evidence="1">
    <location>
        <begin position="224"/>
        <end position="303"/>
    </location>
</feature>
<organism evidence="2 3">
    <name type="scientific">Phyllosticta capitalensis</name>
    <dbReference type="NCBI Taxonomy" id="121624"/>
    <lineage>
        <taxon>Eukaryota</taxon>
        <taxon>Fungi</taxon>
        <taxon>Dikarya</taxon>
        <taxon>Ascomycota</taxon>
        <taxon>Pezizomycotina</taxon>
        <taxon>Dothideomycetes</taxon>
        <taxon>Dothideomycetes incertae sedis</taxon>
        <taxon>Botryosphaeriales</taxon>
        <taxon>Phyllostictaceae</taxon>
        <taxon>Phyllosticta</taxon>
    </lineage>
</organism>
<reference evidence="2 3" key="1">
    <citation type="submission" date="2024-04" db="EMBL/GenBank/DDBJ databases">
        <title>Phyllosticta paracitricarpa is synonymous to the EU quarantine fungus P. citricarpa based on phylogenomic analyses.</title>
        <authorList>
            <consortium name="Lawrence Berkeley National Laboratory"/>
            <person name="Van Ingen-Buijs V.A."/>
            <person name="Van Westerhoven A.C."/>
            <person name="Haridas S."/>
            <person name="Skiadas P."/>
            <person name="Martin F."/>
            <person name="Groenewald J.Z."/>
            <person name="Crous P.W."/>
            <person name="Seidl M.F."/>
        </authorList>
    </citation>
    <scope>NUCLEOTIDE SEQUENCE [LARGE SCALE GENOMIC DNA]</scope>
    <source>
        <strain evidence="2 3">CBS 123374</strain>
    </source>
</reference>
<proteinExistence type="predicted"/>
<evidence type="ECO:0000313" key="3">
    <source>
        <dbReference type="Proteomes" id="UP001492380"/>
    </source>
</evidence>
<sequence>MSILHDSHSSARSFARFRLLCSALPSPLFSAPPAPPYTSASARNIALQRGMHACMRPSLRLCAGETKSSPSEVESRRLPPTLSRSRTPLRALLLEISGASLGIIGSICRQGYGAGSRSVVGSPCMDAANGGELTGGLGCLNGPFPAALQRLIMESKWKWGRRLSRREGEKEKGSATVKPYGLRAKPTNHSKCAQVYNISTRRESEATPCQAAYLYFLAKRGGSSSSSGGGDKEQSPSELTRPVLQDLKPANPLKPGGSKNNQPSDNKAQKRLKIQTNKDKKLLDEVQLGGRSSKSLASGCGGV</sequence>
<evidence type="ECO:0000313" key="2">
    <source>
        <dbReference type="EMBL" id="KAK8233298.1"/>
    </source>
</evidence>
<dbReference type="Proteomes" id="UP001492380">
    <property type="component" value="Unassembled WGS sequence"/>
</dbReference>
<dbReference type="EMBL" id="JBBWRZ010000006">
    <property type="protein sequence ID" value="KAK8233298.1"/>
    <property type="molecule type" value="Genomic_DNA"/>
</dbReference>
<evidence type="ECO:0000256" key="1">
    <source>
        <dbReference type="SAM" id="MobiDB-lite"/>
    </source>
</evidence>
<gene>
    <name evidence="2" type="ORF">HDK90DRAFT_525468</name>
</gene>